<dbReference type="EMBL" id="FQVC01000020">
    <property type="protein sequence ID" value="SHF98350.1"/>
    <property type="molecule type" value="Genomic_DNA"/>
</dbReference>
<dbReference type="PATRIC" id="fig|1121477.3.peg.4408"/>
<proteinExistence type="predicted"/>
<dbReference type="Proteomes" id="UP000033608">
    <property type="component" value="Unassembled WGS sequence"/>
</dbReference>
<dbReference type="RefSeq" id="WP_046136312.1">
    <property type="nucleotide sequence ID" value="NZ_FQVC01000020.1"/>
</dbReference>
<organism evidence="1 3">
    <name type="scientific">Devosia limi DSM 17137</name>
    <dbReference type="NCBI Taxonomy" id="1121477"/>
    <lineage>
        <taxon>Bacteria</taxon>
        <taxon>Pseudomonadati</taxon>
        <taxon>Pseudomonadota</taxon>
        <taxon>Alphaproteobacteria</taxon>
        <taxon>Hyphomicrobiales</taxon>
        <taxon>Devosiaceae</taxon>
        <taxon>Devosia</taxon>
    </lineage>
</organism>
<evidence type="ECO:0000313" key="3">
    <source>
        <dbReference type="Proteomes" id="UP000033608"/>
    </source>
</evidence>
<dbReference type="Proteomes" id="UP000184533">
    <property type="component" value="Unassembled WGS sequence"/>
</dbReference>
<reference evidence="2 4" key="2">
    <citation type="submission" date="2016-11" db="EMBL/GenBank/DDBJ databases">
        <authorList>
            <person name="Jaros S."/>
            <person name="Januszkiewicz K."/>
            <person name="Wedrychowicz H."/>
        </authorList>
    </citation>
    <scope>NUCLEOTIDE SEQUENCE [LARGE SCALE GENOMIC DNA]</scope>
    <source>
        <strain evidence="2 4">DSM 17137</strain>
    </source>
</reference>
<evidence type="ECO:0000313" key="2">
    <source>
        <dbReference type="EMBL" id="SHF98350.1"/>
    </source>
</evidence>
<dbReference type="AlphaFoldDB" id="A0A0F5LJC0"/>
<keyword evidence="3" id="KW-1185">Reference proteome</keyword>
<reference evidence="1 3" key="1">
    <citation type="submission" date="2015-03" db="EMBL/GenBank/DDBJ databases">
        <authorList>
            <person name="Hassan Y.I."/>
            <person name="Lepp D."/>
            <person name="Zhou T."/>
        </authorList>
    </citation>
    <scope>NUCLEOTIDE SEQUENCE [LARGE SCALE GENOMIC DNA]</scope>
    <source>
        <strain evidence="1 3">DSM 17137</strain>
    </source>
</reference>
<accession>A0A0F5LJC0</accession>
<dbReference type="STRING" id="1121477.SAMN02745223_04069"/>
<evidence type="ECO:0000313" key="1">
    <source>
        <dbReference type="EMBL" id="KKB82506.1"/>
    </source>
</evidence>
<dbReference type="OrthoDB" id="7950566at2"/>
<evidence type="ECO:0000313" key="4">
    <source>
        <dbReference type="Proteomes" id="UP000184533"/>
    </source>
</evidence>
<gene>
    <name evidence="2" type="ORF">SAMN02745223_04069</name>
    <name evidence="1" type="ORF">VW29_16165</name>
</gene>
<sequence length="108" mass="11423">MKRIISILLLVFAVAALTGPSLTLGLGLNRIALAHSTAPVVSDGEPISFWSCKGLGGKRVMTCHPDLGVLVASLQPPAPQLQLAVLVGEPQVVQMRWPEAELPPPRRG</sequence>
<name>A0A0F5LJC0_9HYPH</name>
<protein>
    <submittedName>
        <fullName evidence="1">Uncharacterized protein</fullName>
    </submittedName>
</protein>
<dbReference type="EMBL" id="LAJF01000097">
    <property type="protein sequence ID" value="KKB82506.1"/>
    <property type="molecule type" value="Genomic_DNA"/>
</dbReference>